<comment type="caution">
    <text evidence="2">The sequence shown here is derived from an EMBL/GenBank/DDBJ whole genome shotgun (WGS) entry which is preliminary data.</text>
</comment>
<dbReference type="SUPFAM" id="SSF53098">
    <property type="entry name" value="Ribonuclease H-like"/>
    <property type="match status" value="1"/>
</dbReference>
<dbReference type="GO" id="GO:0004523">
    <property type="term" value="F:RNA-DNA hybrid ribonuclease activity"/>
    <property type="evidence" value="ECO:0007669"/>
    <property type="project" value="InterPro"/>
</dbReference>
<name>A0A1F5PMS1_9BACT</name>
<reference evidence="2 3" key="1">
    <citation type="journal article" date="2016" name="Nat. Commun.">
        <title>Thousands of microbial genomes shed light on interconnected biogeochemical processes in an aquifer system.</title>
        <authorList>
            <person name="Anantharaman K."/>
            <person name="Brown C.T."/>
            <person name="Hug L.A."/>
            <person name="Sharon I."/>
            <person name="Castelle C.J."/>
            <person name="Probst A.J."/>
            <person name="Thomas B.C."/>
            <person name="Singh A."/>
            <person name="Wilkins M.J."/>
            <person name="Karaoz U."/>
            <person name="Brodie E.L."/>
            <person name="Williams K.H."/>
            <person name="Hubbard S.S."/>
            <person name="Banfield J.F."/>
        </authorList>
    </citation>
    <scope>NUCLEOTIDE SEQUENCE [LARGE SCALE GENOMIC DNA]</scope>
</reference>
<organism evidence="2 3">
    <name type="scientific">Candidatus Doudnabacteria bacterium RIFCSPHIGHO2_01_FULL_50_11</name>
    <dbReference type="NCBI Taxonomy" id="1817828"/>
    <lineage>
        <taxon>Bacteria</taxon>
        <taxon>Candidatus Doudnaibacteriota</taxon>
    </lineage>
</organism>
<dbReference type="AlphaFoldDB" id="A0A1F5PMS1"/>
<accession>A0A1F5PMS1</accession>
<dbReference type="GO" id="GO:0003676">
    <property type="term" value="F:nucleic acid binding"/>
    <property type="evidence" value="ECO:0007669"/>
    <property type="project" value="InterPro"/>
</dbReference>
<evidence type="ECO:0000313" key="2">
    <source>
        <dbReference type="EMBL" id="OGE91209.1"/>
    </source>
</evidence>
<sequence length="134" mass="15065">MRATLYTDGGARGNPGPAGAGAYAVTTEGREIFRLKRFLGEITNNQAEYHALIMGLSKLKVLRYKEVDVRMDSELVVRQLLGRYKIKSQNIQTLAHEALRLSQSFERTTFSHVPREKNQVADDLVNEAIDEATQ</sequence>
<dbReference type="PANTHER" id="PTHR46387">
    <property type="entry name" value="POLYNUCLEOTIDYL TRANSFERASE, RIBONUCLEASE H-LIKE SUPERFAMILY PROTEIN"/>
    <property type="match status" value="1"/>
</dbReference>
<evidence type="ECO:0000313" key="3">
    <source>
        <dbReference type="Proteomes" id="UP000178377"/>
    </source>
</evidence>
<protein>
    <recommendedName>
        <fullName evidence="1">RNase H type-1 domain-containing protein</fullName>
    </recommendedName>
</protein>
<dbReference type="InterPro" id="IPR012337">
    <property type="entry name" value="RNaseH-like_sf"/>
</dbReference>
<dbReference type="Pfam" id="PF13456">
    <property type="entry name" value="RVT_3"/>
    <property type="match status" value="1"/>
</dbReference>
<dbReference type="InterPro" id="IPR036397">
    <property type="entry name" value="RNaseH_sf"/>
</dbReference>
<dbReference type="EMBL" id="MFEO01000003">
    <property type="protein sequence ID" value="OGE91209.1"/>
    <property type="molecule type" value="Genomic_DNA"/>
</dbReference>
<dbReference type="STRING" id="1817828.A2722_01875"/>
<evidence type="ECO:0000259" key="1">
    <source>
        <dbReference type="PROSITE" id="PS50879"/>
    </source>
</evidence>
<dbReference type="Gene3D" id="3.30.420.10">
    <property type="entry name" value="Ribonuclease H-like superfamily/Ribonuclease H"/>
    <property type="match status" value="1"/>
</dbReference>
<gene>
    <name evidence="2" type="ORF">A2722_01875</name>
</gene>
<proteinExistence type="predicted"/>
<dbReference type="Proteomes" id="UP000178377">
    <property type="component" value="Unassembled WGS sequence"/>
</dbReference>
<dbReference type="CDD" id="cd09279">
    <property type="entry name" value="RNase_HI_like"/>
    <property type="match status" value="1"/>
</dbReference>
<dbReference type="PROSITE" id="PS50879">
    <property type="entry name" value="RNASE_H_1"/>
    <property type="match status" value="1"/>
</dbReference>
<feature type="domain" description="RNase H type-1" evidence="1">
    <location>
        <begin position="1"/>
        <end position="134"/>
    </location>
</feature>
<dbReference type="InterPro" id="IPR002156">
    <property type="entry name" value="RNaseH_domain"/>
</dbReference>
<dbReference type="PANTHER" id="PTHR46387:SF2">
    <property type="entry name" value="RIBONUCLEASE HI"/>
    <property type="match status" value="1"/>
</dbReference>